<keyword evidence="8" id="KW-1185">Reference proteome</keyword>
<dbReference type="PANTHER" id="PTHR11926">
    <property type="entry name" value="GLUCOSYL/GLUCURONOSYL TRANSFERASES"/>
    <property type="match status" value="1"/>
</dbReference>
<evidence type="ECO:0000313" key="7">
    <source>
        <dbReference type="EMBL" id="CAI9104053.1"/>
    </source>
</evidence>
<comment type="catalytic activity">
    <reaction evidence="3">
        <text>7-deoxyloganetin + UDP-alpha-D-glucose = 7-deoxyloganin + UDP + H(+)</text>
        <dbReference type="Rhea" id="RHEA:39899"/>
        <dbReference type="ChEBI" id="CHEBI:15378"/>
        <dbReference type="ChEBI" id="CHEBI:18370"/>
        <dbReference type="ChEBI" id="CHEBI:58223"/>
        <dbReference type="ChEBI" id="CHEBI:58885"/>
        <dbReference type="ChEBI" id="CHEBI:76849"/>
        <dbReference type="EC" id="2.4.1.324"/>
    </reaction>
</comment>
<dbReference type="AlphaFoldDB" id="A0AAV1DB12"/>
<dbReference type="Gene3D" id="3.40.50.2000">
    <property type="entry name" value="Glycogen Phosphorylase B"/>
    <property type="match status" value="2"/>
</dbReference>
<dbReference type="FunFam" id="3.40.50.2000:FF:000027">
    <property type="entry name" value="Glycosyltransferase"/>
    <property type="match status" value="1"/>
</dbReference>
<proteinExistence type="inferred from homology"/>
<evidence type="ECO:0000259" key="6">
    <source>
        <dbReference type="Pfam" id="PF26168"/>
    </source>
</evidence>
<dbReference type="PANTHER" id="PTHR11926:SF1445">
    <property type="entry name" value="GLYCOSYLTRANSFERASE"/>
    <property type="match status" value="1"/>
</dbReference>
<evidence type="ECO:0000256" key="5">
    <source>
        <dbReference type="ARBA" id="ARBA00067782"/>
    </source>
</evidence>
<keyword evidence="2" id="KW-0808">Transferase</keyword>
<dbReference type="InterPro" id="IPR058980">
    <property type="entry name" value="Glyco_transf_N"/>
</dbReference>
<reference evidence="7" key="1">
    <citation type="submission" date="2023-03" db="EMBL/GenBank/DDBJ databases">
        <authorList>
            <person name="Julca I."/>
        </authorList>
    </citation>
    <scope>NUCLEOTIDE SEQUENCE</scope>
</reference>
<dbReference type="Pfam" id="PF00201">
    <property type="entry name" value="UDPGT"/>
    <property type="match status" value="1"/>
</dbReference>
<dbReference type="SUPFAM" id="SSF53756">
    <property type="entry name" value="UDP-Glycosyltransferase/glycogen phosphorylase"/>
    <property type="match status" value="1"/>
</dbReference>
<evidence type="ECO:0000256" key="3">
    <source>
        <dbReference type="ARBA" id="ARBA00051003"/>
    </source>
</evidence>
<organism evidence="7 8">
    <name type="scientific">Oldenlandia corymbosa var. corymbosa</name>
    <dbReference type="NCBI Taxonomy" id="529605"/>
    <lineage>
        <taxon>Eukaryota</taxon>
        <taxon>Viridiplantae</taxon>
        <taxon>Streptophyta</taxon>
        <taxon>Embryophyta</taxon>
        <taxon>Tracheophyta</taxon>
        <taxon>Spermatophyta</taxon>
        <taxon>Magnoliopsida</taxon>
        <taxon>eudicotyledons</taxon>
        <taxon>Gunneridae</taxon>
        <taxon>Pentapetalae</taxon>
        <taxon>asterids</taxon>
        <taxon>lamiids</taxon>
        <taxon>Gentianales</taxon>
        <taxon>Rubiaceae</taxon>
        <taxon>Rubioideae</taxon>
        <taxon>Spermacoceae</taxon>
        <taxon>Hedyotis-Oldenlandia complex</taxon>
        <taxon>Oldenlandia</taxon>
    </lineage>
</organism>
<dbReference type="GO" id="GO:0080043">
    <property type="term" value="F:quercetin 3-O-glucosyltransferase activity"/>
    <property type="evidence" value="ECO:0007669"/>
    <property type="project" value="TreeGrafter"/>
</dbReference>
<dbReference type="EMBL" id="OX459121">
    <property type="protein sequence ID" value="CAI9104053.1"/>
    <property type="molecule type" value="Genomic_DNA"/>
</dbReference>
<comment type="similarity">
    <text evidence="1">Belongs to the UDP-glycosyltransferase family.</text>
</comment>
<feature type="domain" description="Glycosyltransferase N-terminal" evidence="6">
    <location>
        <begin position="26"/>
        <end position="171"/>
    </location>
</feature>
<evidence type="ECO:0000256" key="1">
    <source>
        <dbReference type="ARBA" id="ARBA00009995"/>
    </source>
</evidence>
<evidence type="ECO:0000256" key="2">
    <source>
        <dbReference type="ARBA" id="ARBA00022679"/>
    </source>
</evidence>
<gene>
    <name evidence="7" type="ORF">OLC1_LOCUS13066</name>
</gene>
<evidence type="ECO:0000313" key="8">
    <source>
        <dbReference type="Proteomes" id="UP001161247"/>
    </source>
</evidence>
<dbReference type="Pfam" id="PF26168">
    <property type="entry name" value="Glyco_transf_N"/>
    <property type="match status" value="1"/>
</dbReference>
<accession>A0AAV1DB12</accession>
<dbReference type="CDD" id="cd03784">
    <property type="entry name" value="GT1_Gtf-like"/>
    <property type="match status" value="1"/>
</dbReference>
<dbReference type="InterPro" id="IPR002213">
    <property type="entry name" value="UDP_glucos_trans"/>
</dbReference>
<evidence type="ECO:0000256" key="4">
    <source>
        <dbReference type="ARBA" id="ARBA00066940"/>
    </source>
</evidence>
<protein>
    <recommendedName>
        <fullName evidence="5">7-deoxyloganetin glucosyltransferase</fullName>
        <ecNumber evidence="4">2.4.1.324</ecNumber>
    </recommendedName>
</protein>
<dbReference type="Proteomes" id="UP001161247">
    <property type="component" value="Chromosome 4"/>
</dbReference>
<dbReference type="GO" id="GO:0080044">
    <property type="term" value="F:quercetin 7-O-glucosyltransferase activity"/>
    <property type="evidence" value="ECO:0007669"/>
    <property type="project" value="TreeGrafter"/>
</dbReference>
<dbReference type="EC" id="2.4.1.324" evidence="4"/>
<dbReference type="FunFam" id="3.40.50.2000:FF:000055">
    <property type="entry name" value="Glycosyltransferase"/>
    <property type="match status" value="1"/>
</dbReference>
<name>A0AAV1DB12_OLDCO</name>
<sequence length="494" mass="55094">MSSVSETESNHQKDEKKVISNKPHAVCLPFPAQGHINPMIKLAKLLHSKGFHITFVNTEYNHRRLLKSRGPDSLNGVPGFRFETITDGLPPAAAEDTTQDLPSLCDSTTKNCLAPFLALLRKLNSLDGSPPVSCVVSDTAMWFAIKAAREVGVPIFCLRTTNASCFFAYRNFPALIQKEILPLKDSTFLTNGYLESTLDWIPSLKNVRLRDLPTYTRTNDSNEMLDFIMTQVLEASKADALIFNTFDELERDVLADLSRTCPPIYTIGPLHSIINQLPQNSLKSIGGSLWKEDLESLKWLNSRAPNSVVYVNFGSITVLTPEQLVEFAWGLADSKKDFLWTLRPDAVKGDCNVNLPFEFYEETKERGLIVTWCPQEQVLNHPSIGTFLTHCGWNSMMESLASGVPMICWPFFADQHINCRFACAEWGVGLEIDSNVNRVDVANAVTELIDGEKGKQLKSDALIWKNKAADATTTSNGSSYLNIDKLVAEMLSRH</sequence>